<comment type="caution">
    <text evidence="1">The sequence shown here is derived from an EMBL/GenBank/DDBJ whole genome shotgun (WGS) entry which is preliminary data.</text>
</comment>
<dbReference type="EMBL" id="JANCPR020000029">
    <property type="protein sequence ID" value="MDJ1135447.1"/>
    <property type="molecule type" value="Genomic_DNA"/>
</dbReference>
<accession>A0ABT7A307</accession>
<gene>
    <name evidence="1" type="ORF">NMN56_026515</name>
</gene>
<protein>
    <submittedName>
        <fullName evidence="1">Uncharacterized protein</fullName>
    </submittedName>
</protein>
<sequence>MRLVVDEDQPADAEALAEAFAGPRHERWTGVELGGQEGVLPRLEVWLAGAVTPYGRLRATREAAGRGLVGWVLERGMPAVWNRGSLACLALRQAPQATGGRYELGVIAHGSDRVQIASHLAGAVLRFNDEARNAGEPVVRAFRHDSPSLPDGVAVEKPSVRLTIA</sequence>
<organism evidence="1 2">
    <name type="scientific">Streptomyces iconiensis</name>
    <dbReference type="NCBI Taxonomy" id="1384038"/>
    <lineage>
        <taxon>Bacteria</taxon>
        <taxon>Bacillati</taxon>
        <taxon>Actinomycetota</taxon>
        <taxon>Actinomycetes</taxon>
        <taxon>Kitasatosporales</taxon>
        <taxon>Streptomycetaceae</taxon>
        <taxon>Streptomyces</taxon>
    </lineage>
</organism>
<evidence type="ECO:0000313" key="1">
    <source>
        <dbReference type="EMBL" id="MDJ1135447.1"/>
    </source>
</evidence>
<reference evidence="1 2" key="1">
    <citation type="submission" date="2023-05" db="EMBL/GenBank/DDBJ databases">
        <title>Streptantibioticus silvisoli sp. nov., acidotolerant actinomycetes 1 from pine litter.</title>
        <authorList>
            <person name="Swiecimska M."/>
            <person name="Golinska P."/>
            <person name="Sangal V."/>
            <person name="Wachnowicz B."/>
            <person name="Goodfellow M."/>
        </authorList>
    </citation>
    <scope>NUCLEOTIDE SEQUENCE [LARGE SCALE GENOMIC DNA]</scope>
    <source>
        <strain evidence="1 2">DSM 42109</strain>
    </source>
</reference>
<keyword evidence="2" id="KW-1185">Reference proteome</keyword>
<dbReference type="Proteomes" id="UP001214441">
    <property type="component" value="Unassembled WGS sequence"/>
</dbReference>
<dbReference type="RefSeq" id="WP_274043176.1">
    <property type="nucleotide sequence ID" value="NZ_JANCPR020000029.1"/>
</dbReference>
<proteinExistence type="predicted"/>
<name>A0ABT7A307_9ACTN</name>
<evidence type="ECO:0000313" key="2">
    <source>
        <dbReference type="Proteomes" id="UP001214441"/>
    </source>
</evidence>